<feature type="domain" description="NADP-dependent oxidoreductase" evidence="4">
    <location>
        <begin position="27"/>
        <end position="271"/>
    </location>
</feature>
<dbReference type="Gene3D" id="3.20.20.100">
    <property type="entry name" value="NADP-dependent oxidoreductase domain"/>
    <property type="match status" value="1"/>
</dbReference>
<dbReference type="PROSITE" id="PS00062">
    <property type="entry name" value="ALDOKETO_REDUCTASE_2"/>
    <property type="match status" value="1"/>
</dbReference>
<organism evidence="5 6">
    <name type="scientific">Gardnerella vaginalis</name>
    <dbReference type="NCBI Taxonomy" id="2702"/>
    <lineage>
        <taxon>Bacteria</taxon>
        <taxon>Bacillati</taxon>
        <taxon>Actinomycetota</taxon>
        <taxon>Actinomycetes</taxon>
        <taxon>Bifidobacteriales</taxon>
        <taxon>Bifidobacteriaceae</taxon>
        <taxon>Gardnerella</taxon>
    </lineage>
</organism>
<dbReference type="InterPro" id="IPR036812">
    <property type="entry name" value="NAD(P)_OxRdtase_dom_sf"/>
</dbReference>
<dbReference type="InterPro" id="IPR020471">
    <property type="entry name" value="AKR"/>
</dbReference>
<dbReference type="CDD" id="cd19071">
    <property type="entry name" value="AKR_AKR1-5-like"/>
    <property type="match status" value="1"/>
</dbReference>
<dbReference type="Proteomes" id="UP000258379">
    <property type="component" value="Unassembled WGS sequence"/>
</dbReference>
<dbReference type="AlphaFoldDB" id="A0A1Q6D394"/>
<dbReference type="SUPFAM" id="SSF51430">
    <property type="entry name" value="NAD(P)-linked oxidoreductase"/>
    <property type="match status" value="1"/>
</dbReference>
<evidence type="ECO:0000313" key="6">
    <source>
        <dbReference type="Proteomes" id="UP000258379"/>
    </source>
</evidence>
<dbReference type="PIRSF" id="PIRSF000097">
    <property type="entry name" value="AKR"/>
    <property type="match status" value="1"/>
</dbReference>
<dbReference type="InterPro" id="IPR023210">
    <property type="entry name" value="NADP_OxRdtase_dom"/>
</dbReference>
<dbReference type="RefSeq" id="WP_075038789.1">
    <property type="nucleotide sequence ID" value="NZ_CP033836.1"/>
</dbReference>
<dbReference type="PROSITE" id="PS00798">
    <property type="entry name" value="ALDOKETO_REDUCTASE_1"/>
    <property type="match status" value="1"/>
</dbReference>
<evidence type="ECO:0000313" key="5">
    <source>
        <dbReference type="EMBL" id="RFT29800.1"/>
    </source>
</evidence>
<dbReference type="GO" id="GO:0016616">
    <property type="term" value="F:oxidoreductase activity, acting on the CH-OH group of donors, NAD or NADP as acceptor"/>
    <property type="evidence" value="ECO:0007669"/>
    <property type="project" value="UniProtKB-ARBA"/>
</dbReference>
<dbReference type="PRINTS" id="PR00069">
    <property type="entry name" value="ALDKETRDTASE"/>
</dbReference>
<sequence>MNENMHIVPNILLSDGNSIPQVGLGVLRVDKVSMHDVVESALSLGYRHIDAAAGYNNENELGEVLRETGFNTGELRENLWVTTKVRDSQQGYDSTLKAFDSQLADLCLNYVDMYMIHWPTPFDWRSTETWKAFVKLKEEGRVRSLGVCNFMPSDLQRLYDEVGQWPQVNQIELHPSWQQSNVVDFCKKHNIAIEAYSPLARGRDLNIGDGVLETIAKNHDVTCAQVILRWHIEHGYIIIPKSVSENRQRENINVFGFSLEDDEIRAIDDLNTNERMGHDPATFSYA</sequence>
<proteinExistence type="inferred from homology"/>
<dbReference type="Pfam" id="PF00248">
    <property type="entry name" value="Aldo_ket_red"/>
    <property type="match status" value="1"/>
</dbReference>
<dbReference type="PANTHER" id="PTHR43827:SF3">
    <property type="entry name" value="NADP-DEPENDENT OXIDOREDUCTASE DOMAIN-CONTAINING PROTEIN"/>
    <property type="match status" value="1"/>
</dbReference>
<dbReference type="FunFam" id="3.20.20.100:FF:000002">
    <property type="entry name" value="2,5-diketo-D-gluconic acid reductase A"/>
    <property type="match status" value="1"/>
</dbReference>
<gene>
    <name evidence="5" type="ORF">CG405_03570</name>
</gene>
<dbReference type="EMBL" id="NNRU01000002">
    <property type="protein sequence ID" value="RFT29800.1"/>
    <property type="molecule type" value="Genomic_DNA"/>
</dbReference>
<dbReference type="InterPro" id="IPR018170">
    <property type="entry name" value="Aldo/ket_reductase_CS"/>
</dbReference>
<evidence type="ECO:0000256" key="3">
    <source>
        <dbReference type="ARBA" id="ARBA00023002"/>
    </source>
</evidence>
<keyword evidence="3" id="KW-0560">Oxidoreductase</keyword>
<name>A0A1Q6D394_GARVA</name>
<reference evidence="5 6" key="1">
    <citation type="submission" date="2017-07" db="EMBL/GenBank/DDBJ databases">
        <title>A comparative genomics approach to explaining the enigmatic role of Gardnerella vaginalis in the vaginal microbiome.</title>
        <authorList>
            <person name="Vancuren S.J."/>
            <person name="Hill J.E."/>
        </authorList>
    </citation>
    <scope>NUCLEOTIDE SEQUENCE [LARGE SCALE GENOMIC DNA]</scope>
    <source>
        <strain evidence="5 6">WP023</strain>
    </source>
</reference>
<dbReference type="PANTHER" id="PTHR43827">
    <property type="entry name" value="2,5-DIKETO-D-GLUCONIC ACID REDUCTASE"/>
    <property type="match status" value="1"/>
</dbReference>
<keyword evidence="2" id="KW-0521">NADP</keyword>
<dbReference type="PROSITE" id="PS00063">
    <property type="entry name" value="ALDOKETO_REDUCTASE_3"/>
    <property type="match status" value="1"/>
</dbReference>
<comment type="similarity">
    <text evidence="1">Belongs to the aldo/keto reductase family.</text>
</comment>
<accession>A0A1Q6D394</accession>
<evidence type="ECO:0000256" key="2">
    <source>
        <dbReference type="ARBA" id="ARBA00022857"/>
    </source>
</evidence>
<protein>
    <submittedName>
        <fullName evidence="5">Aldo/keto reductase</fullName>
    </submittedName>
</protein>
<evidence type="ECO:0000256" key="1">
    <source>
        <dbReference type="ARBA" id="ARBA00007905"/>
    </source>
</evidence>
<comment type="caution">
    <text evidence="5">The sequence shown here is derived from an EMBL/GenBank/DDBJ whole genome shotgun (WGS) entry which is preliminary data.</text>
</comment>
<evidence type="ECO:0000259" key="4">
    <source>
        <dbReference type="Pfam" id="PF00248"/>
    </source>
</evidence>